<keyword evidence="4" id="KW-1185">Reference proteome</keyword>
<evidence type="ECO:0000256" key="2">
    <source>
        <dbReference type="SAM" id="Phobius"/>
    </source>
</evidence>
<reference evidence="3 4" key="2">
    <citation type="journal article" date="2018" name="Int. J. Syst. Evol. Microbiol.">
        <title>Burkholderia insecticola sp. nov., a gut symbiotic bacterium of the bean bug Riptortus pedestris.</title>
        <authorList>
            <person name="Takeshita K."/>
            <person name="Tamaki H."/>
            <person name="Ohbayashi T."/>
            <person name="Meng X.-Y."/>
            <person name="Sone T."/>
            <person name="Mitani Y."/>
            <person name="Peeters C."/>
            <person name="Kikuchi Y."/>
            <person name="Vandamme P."/>
        </authorList>
    </citation>
    <scope>NUCLEOTIDE SEQUENCE [LARGE SCALE GENOMIC DNA]</scope>
    <source>
        <strain evidence="3">RPE64</strain>
    </source>
</reference>
<dbReference type="STRING" id="758793.BRPE64_ACDS11320"/>
<dbReference type="KEGG" id="buo:BRPE64_ACDS11320"/>
<keyword evidence="2" id="KW-0472">Membrane</keyword>
<dbReference type="EMBL" id="AP013058">
    <property type="protein sequence ID" value="BAN22886.1"/>
    <property type="molecule type" value="Genomic_DNA"/>
</dbReference>
<keyword evidence="2" id="KW-1133">Transmembrane helix</keyword>
<name>R4WVD3_9BURK</name>
<accession>R4WVD3</accession>
<feature type="transmembrane region" description="Helical" evidence="2">
    <location>
        <begin position="82"/>
        <end position="99"/>
    </location>
</feature>
<proteinExistence type="predicted"/>
<dbReference type="Proteomes" id="UP000013966">
    <property type="component" value="Chromosome 1"/>
</dbReference>
<feature type="compositionally biased region" description="Polar residues" evidence="1">
    <location>
        <begin position="118"/>
        <end position="134"/>
    </location>
</feature>
<keyword evidence="2" id="KW-0812">Transmembrane</keyword>
<dbReference type="PATRIC" id="fig|758793.3.peg.1133"/>
<dbReference type="RefSeq" id="WP_016345041.1">
    <property type="nucleotide sequence ID" value="NC_021287.1"/>
</dbReference>
<dbReference type="AlphaFoldDB" id="R4WVD3"/>
<dbReference type="HOGENOM" id="CLU_1892243_0_0_4"/>
<feature type="transmembrane region" description="Helical" evidence="2">
    <location>
        <begin position="6"/>
        <end position="25"/>
    </location>
</feature>
<reference evidence="3 4" key="1">
    <citation type="journal article" date="2013" name="Genome Announc.">
        <title>Complete Genome Sequence of Burkholderia sp. Strain RPE64, Bacterial Symbiont of the Bean Bug Riptortus pedestris.</title>
        <authorList>
            <person name="Shibata T.F."/>
            <person name="Maeda T."/>
            <person name="Nikoh N."/>
            <person name="Yamaguchi K."/>
            <person name="Oshima K."/>
            <person name="Hattori M."/>
            <person name="Nishiyama T."/>
            <person name="Hasebe M."/>
            <person name="Fukatsu T."/>
            <person name="Kikuchi Y."/>
            <person name="Shigenobu S."/>
        </authorList>
    </citation>
    <scope>NUCLEOTIDE SEQUENCE [LARGE SCALE GENOMIC DNA]</scope>
</reference>
<gene>
    <name evidence="3" type="ORF">BRPE64_ACDS11320</name>
</gene>
<protein>
    <recommendedName>
        <fullName evidence="5">Transmembrane protein</fullName>
    </recommendedName>
</protein>
<sequence>MYSFWLPLAFSLSLLGLTLFICRTINAAHRTLRWNGALFFFVLCTIAMVLDFMLTMVFASAGLDERTPYDSFASRAAWSERILTYLIPCALSVFLAWRFRRRQRQALDRKRSPRSRNDSVQIQTSPYSQSKLPL</sequence>
<feature type="transmembrane region" description="Helical" evidence="2">
    <location>
        <begin position="37"/>
        <end position="62"/>
    </location>
</feature>
<evidence type="ECO:0008006" key="5">
    <source>
        <dbReference type="Google" id="ProtNLM"/>
    </source>
</evidence>
<dbReference type="OrthoDB" id="9132122at2"/>
<organism evidence="3 4">
    <name type="scientific">Caballeronia insecticola</name>
    <dbReference type="NCBI Taxonomy" id="758793"/>
    <lineage>
        <taxon>Bacteria</taxon>
        <taxon>Pseudomonadati</taxon>
        <taxon>Pseudomonadota</taxon>
        <taxon>Betaproteobacteria</taxon>
        <taxon>Burkholderiales</taxon>
        <taxon>Burkholderiaceae</taxon>
        <taxon>Caballeronia</taxon>
    </lineage>
</organism>
<feature type="region of interest" description="Disordered" evidence="1">
    <location>
        <begin position="105"/>
        <end position="134"/>
    </location>
</feature>
<evidence type="ECO:0000313" key="3">
    <source>
        <dbReference type="EMBL" id="BAN22886.1"/>
    </source>
</evidence>
<evidence type="ECO:0000256" key="1">
    <source>
        <dbReference type="SAM" id="MobiDB-lite"/>
    </source>
</evidence>
<evidence type="ECO:0000313" key="4">
    <source>
        <dbReference type="Proteomes" id="UP000013966"/>
    </source>
</evidence>